<accession>A0A2T1DB83</accession>
<dbReference type="OrthoDB" id="9758243at2"/>
<reference evidence="2 3" key="1">
    <citation type="submission" date="2018-02" db="EMBL/GenBank/DDBJ databases">
        <authorList>
            <person name="Cohen D.B."/>
            <person name="Kent A.D."/>
        </authorList>
    </citation>
    <scope>NUCLEOTIDE SEQUENCE [LARGE SCALE GENOMIC DNA]</scope>
    <source>
        <strain evidence="2 3">ULC007</strain>
    </source>
</reference>
<protein>
    <recommendedName>
        <fullName evidence="1">Type ISP restriction-modification enzyme LLaBIII C-terminal specificity domain-containing protein</fullName>
    </recommendedName>
</protein>
<comment type="caution">
    <text evidence="2">The sequence shown here is derived from an EMBL/GenBank/DDBJ whole genome shotgun (WGS) entry which is preliminary data.</text>
</comment>
<dbReference type="AlphaFoldDB" id="A0A2T1DB83"/>
<name>A0A2T1DB83_9CYAN</name>
<keyword evidence="3" id="KW-1185">Reference proteome</keyword>
<sequence>MMQSLLDVNTRVKVREFFRRPQRTETVPLNRVDRDAKTATHKANARLHRKVINASDKTLRSPLEGFRQTRALASVSYPIAGNNLVETIRYTLPESDVESGLVWINQTQYFEGVSPTVWNYSLSGRQICQKWLQERQGCTLCEQSIYHYQQIVMILKDVIDLMTGIDGIVQERQSNKGHLAIAFSH</sequence>
<dbReference type="STRING" id="1920490.GCA_001895925_00537"/>
<dbReference type="RefSeq" id="WP_083583006.1">
    <property type="nucleotide sequence ID" value="NZ_MPPI01000020.1"/>
</dbReference>
<evidence type="ECO:0000313" key="3">
    <source>
        <dbReference type="Proteomes" id="UP000238634"/>
    </source>
</evidence>
<feature type="domain" description="Type ISP restriction-modification enzyme LLaBIII C-terminal specificity" evidence="1">
    <location>
        <begin position="73"/>
        <end position="161"/>
    </location>
</feature>
<dbReference type="EMBL" id="PVWG01000024">
    <property type="protein sequence ID" value="PSB17758.1"/>
    <property type="molecule type" value="Genomic_DNA"/>
</dbReference>
<gene>
    <name evidence="2" type="ORF">C7B65_17805</name>
</gene>
<evidence type="ECO:0000259" key="1">
    <source>
        <dbReference type="Pfam" id="PF18135"/>
    </source>
</evidence>
<evidence type="ECO:0000313" key="2">
    <source>
        <dbReference type="EMBL" id="PSB17758.1"/>
    </source>
</evidence>
<organism evidence="2 3">
    <name type="scientific">Phormidesmis priestleyi ULC007</name>
    <dbReference type="NCBI Taxonomy" id="1920490"/>
    <lineage>
        <taxon>Bacteria</taxon>
        <taxon>Bacillati</taxon>
        <taxon>Cyanobacteriota</taxon>
        <taxon>Cyanophyceae</taxon>
        <taxon>Leptolyngbyales</taxon>
        <taxon>Leptolyngbyaceae</taxon>
        <taxon>Phormidesmis</taxon>
    </lineage>
</organism>
<dbReference type="Proteomes" id="UP000238634">
    <property type="component" value="Unassembled WGS sequence"/>
</dbReference>
<reference evidence="2 3" key="2">
    <citation type="submission" date="2018-03" db="EMBL/GenBank/DDBJ databases">
        <title>The ancient ancestry and fast evolution of plastids.</title>
        <authorList>
            <person name="Moore K.R."/>
            <person name="Magnabosco C."/>
            <person name="Momper L."/>
            <person name="Gold D.A."/>
            <person name="Bosak T."/>
            <person name="Fournier G.P."/>
        </authorList>
    </citation>
    <scope>NUCLEOTIDE SEQUENCE [LARGE SCALE GENOMIC DNA]</scope>
    <source>
        <strain evidence="2 3">ULC007</strain>
    </source>
</reference>
<dbReference type="Pfam" id="PF18135">
    <property type="entry name" value="Type_ISP_C"/>
    <property type="match status" value="1"/>
</dbReference>
<dbReference type="InterPro" id="IPR041635">
    <property type="entry name" value="Type_ISP_LLaBIII_C"/>
</dbReference>
<proteinExistence type="predicted"/>